<dbReference type="EMBL" id="CP043884">
    <property type="protein sequence ID" value="QOI41409.1"/>
    <property type="molecule type" value="Genomic_DNA"/>
</dbReference>
<name>A0AAQ0AY86_LEPIR</name>
<gene>
    <name evidence="2" type="ORF">Lepto782_03325</name>
</gene>
<feature type="compositionally biased region" description="Basic and acidic residues" evidence="1">
    <location>
        <begin position="1"/>
        <end position="28"/>
    </location>
</feature>
<reference evidence="2" key="1">
    <citation type="submission" date="2019-09" db="EMBL/GenBank/DDBJ databases">
        <title>Comparative Genomics of Leptospira interrogans Reveals Genome Plasticity - A Common Adaptive Strategy for Survival in Various Hosts.</title>
        <authorList>
            <person name="Ramli S.R."/>
            <person name="Bunk B."/>
            <person name="Goris M."/>
            <person name="Bhuju S."/>
            <person name="Jarek M."/>
            <person name="Sproer C."/>
            <person name="Mustakim S."/>
            <person name="Strommenger B."/>
            <person name="Pessler F."/>
        </authorList>
    </citation>
    <scope>NUCLEOTIDE SEQUENCE</scope>
    <source>
        <strain evidence="2">782</strain>
    </source>
</reference>
<dbReference type="Proteomes" id="UP000663124">
    <property type="component" value="Chromosome 1"/>
</dbReference>
<evidence type="ECO:0000313" key="2">
    <source>
        <dbReference type="EMBL" id="QOI41409.1"/>
    </source>
</evidence>
<dbReference type="AlphaFoldDB" id="A0AAQ0AY86"/>
<evidence type="ECO:0000256" key="1">
    <source>
        <dbReference type="SAM" id="MobiDB-lite"/>
    </source>
</evidence>
<evidence type="ECO:0000313" key="3">
    <source>
        <dbReference type="Proteomes" id="UP000663124"/>
    </source>
</evidence>
<feature type="region of interest" description="Disordered" evidence="1">
    <location>
        <begin position="1"/>
        <end position="29"/>
    </location>
</feature>
<sequence>MSLGKRFAEFKRDPKNSSECLSKDRHSGSDALSLASDTLNLREHSAEFPYLLQSLLRRILSNLRETVLWDNI</sequence>
<accession>A0AAQ0AY86</accession>
<organism evidence="2 3">
    <name type="scientific">Leptospira interrogans serovar Canicola</name>
    <dbReference type="NCBI Taxonomy" id="211880"/>
    <lineage>
        <taxon>Bacteria</taxon>
        <taxon>Pseudomonadati</taxon>
        <taxon>Spirochaetota</taxon>
        <taxon>Spirochaetia</taxon>
        <taxon>Leptospirales</taxon>
        <taxon>Leptospiraceae</taxon>
        <taxon>Leptospira</taxon>
    </lineage>
</organism>
<proteinExistence type="predicted"/>
<protein>
    <submittedName>
        <fullName evidence="2">Uncharacterized protein</fullName>
    </submittedName>
</protein>